<dbReference type="Proteomes" id="UP000692954">
    <property type="component" value="Unassembled WGS sequence"/>
</dbReference>
<sequence>MQELKQRDVIVKQIKLLIQQLQQHHLIQNLVPNSHQDNIAEFMILNRLKYIDTYIQLCELTEKCLGQAKSDNKVNDRILNDQFHIQLIQFGMIENQKQKENISQK</sequence>
<accession>A0A8S1RTP0</accession>
<name>A0A8S1RTP0_9CILI</name>
<protein>
    <submittedName>
        <fullName evidence="1">Uncharacterized protein</fullName>
    </submittedName>
</protein>
<evidence type="ECO:0000313" key="2">
    <source>
        <dbReference type="Proteomes" id="UP000692954"/>
    </source>
</evidence>
<keyword evidence="2" id="KW-1185">Reference proteome</keyword>
<reference evidence="1" key="1">
    <citation type="submission" date="2021-01" db="EMBL/GenBank/DDBJ databases">
        <authorList>
            <consortium name="Genoscope - CEA"/>
            <person name="William W."/>
        </authorList>
    </citation>
    <scope>NUCLEOTIDE SEQUENCE</scope>
</reference>
<dbReference type="EMBL" id="CAJJDN010000330">
    <property type="protein sequence ID" value="CAD8130800.1"/>
    <property type="molecule type" value="Genomic_DNA"/>
</dbReference>
<comment type="caution">
    <text evidence="1">The sequence shown here is derived from an EMBL/GenBank/DDBJ whole genome shotgun (WGS) entry which is preliminary data.</text>
</comment>
<gene>
    <name evidence="1" type="ORF">PSON_ATCC_30995.1.T3300005</name>
</gene>
<evidence type="ECO:0000313" key="1">
    <source>
        <dbReference type="EMBL" id="CAD8130800.1"/>
    </source>
</evidence>
<proteinExistence type="predicted"/>
<organism evidence="1 2">
    <name type="scientific">Paramecium sonneborni</name>
    <dbReference type="NCBI Taxonomy" id="65129"/>
    <lineage>
        <taxon>Eukaryota</taxon>
        <taxon>Sar</taxon>
        <taxon>Alveolata</taxon>
        <taxon>Ciliophora</taxon>
        <taxon>Intramacronucleata</taxon>
        <taxon>Oligohymenophorea</taxon>
        <taxon>Peniculida</taxon>
        <taxon>Parameciidae</taxon>
        <taxon>Paramecium</taxon>
    </lineage>
</organism>
<dbReference type="AlphaFoldDB" id="A0A8S1RTP0"/>